<dbReference type="EMBL" id="BLAL01000034">
    <property type="protein sequence ID" value="GES78201.1"/>
    <property type="molecule type" value="Genomic_DNA"/>
</dbReference>
<reference evidence="1" key="1">
    <citation type="submission" date="2019-10" db="EMBL/GenBank/DDBJ databases">
        <title>Conservation and host-specific expression of non-tandemly repeated heterogenous ribosome RNA gene in arbuscular mycorrhizal fungi.</title>
        <authorList>
            <person name="Maeda T."/>
            <person name="Kobayashi Y."/>
            <person name="Nakagawa T."/>
            <person name="Ezawa T."/>
            <person name="Yamaguchi K."/>
            <person name="Bino T."/>
            <person name="Nishimoto Y."/>
            <person name="Shigenobu S."/>
            <person name="Kawaguchi M."/>
        </authorList>
    </citation>
    <scope>NUCLEOTIDE SEQUENCE</scope>
    <source>
        <strain evidence="1">HR1</strain>
    </source>
</reference>
<organism evidence="1 2">
    <name type="scientific">Rhizophagus clarus</name>
    <dbReference type="NCBI Taxonomy" id="94130"/>
    <lineage>
        <taxon>Eukaryota</taxon>
        <taxon>Fungi</taxon>
        <taxon>Fungi incertae sedis</taxon>
        <taxon>Mucoromycota</taxon>
        <taxon>Glomeromycotina</taxon>
        <taxon>Glomeromycetes</taxon>
        <taxon>Glomerales</taxon>
        <taxon>Glomeraceae</taxon>
        <taxon>Rhizophagus</taxon>
    </lineage>
</organism>
<name>A0A8H3QGB1_9GLOM</name>
<dbReference type="AlphaFoldDB" id="A0A8H3QGB1"/>
<gene>
    <name evidence="1" type="ORF">RCL2_000551500</name>
</gene>
<protein>
    <submittedName>
        <fullName evidence="1">Uncharacterized protein</fullName>
    </submittedName>
</protein>
<dbReference type="OrthoDB" id="2319487at2759"/>
<dbReference type="CDD" id="cd00084">
    <property type="entry name" value="HMG-box_SF"/>
    <property type="match status" value="1"/>
</dbReference>
<evidence type="ECO:0000313" key="1">
    <source>
        <dbReference type="EMBL" id="GES78201.1"/>
    </source>
</evidence>
<proteinExistence type="predicted"/>
<dbReference type="SUPFAM" id="SSF47095">
    <property type="entry name" value="HMG-box"/>
    <property type="match status" value="1"/>
</dbReference>
<dbReference type="Gene3D" id="1.10.30.10">
    <property type="entry name" value="High mobility group box domain"/>
    <property type="match status" value="1"/>
</dbReference>
<dbReference type="Proteomes" id="UP000615446">
    <property type="component" value="Unassembled WGS sequence"/>
</dbReference>
<dbReference type="InterPro" id="IPR036910">
    <property type="entry name" value="HMG_box_dom_sf"/>
</dbReference>
<accession>A0A8H3QGB1</accession>
<evidence type="ECO:0000313" key="2">
    <source>
        <dbReference type="Proteomes" id="UP000615446"/>
    </source>
</evidence>
<comment type="caution">
    <text evidence="1">The sequence shown here is derived from an EMBL/GenBank/DDBJ whole genome shotgun (WGS) entry which is preliminary data.</text>
</comment>
<sequence>MSESLQILSKELSSQLYVLVLNLETNVFFKIKVSSPHEIIERGIERKYKSPLKNAYMIFMTDCSKAFKAAKSEKKFRQNSECFKDFSSLWKKSPKEVKDEYERVFENYKNLNKDQNENKPFHFVHCNPHEPTASSSTPQQTFTVDDNLLEVENPSSRVQLENTASITENSTISSAQWEIDNYLNNGSQIVQINLGFAQNILDGIYNLPPYGPDDYNDHKW</sequence>